<keyword evidence="2" id="KW-1185">Reference proteome</keyword>
<evidence type="ECO:0000313" key="2">
    <source>
        <dbReference type="Proteomes" id="UP000594463"/>
    </source>
</evidence>
<dbReference type="EMBL" id="CP065383">
    <property type="protein sequence ID" value="QPM67044.1"/>
    <property type="molecule type" value="Genomic_DNA"/>
</dbReference>
<dbReference type="KEGG" id="alam:RT761_00232"/>
<accession>A0A7T1AJF4</accession>
<sequence>MKKSINFFLIIMSLILILGSVSFAETVVLEEILKGDQTIAVDTQLLSIIQGNVTVEPGITFYVDGIITGNLTLQEGSILELNGIIEGNVYNNSGNSINEESINGIVKGEIVEN</sequence>
<gene>
    <name evidence="1" type="ORF">RT761_00232</name>
</gene>
<organism evidence="1 2">
    <name type="scientific">Atribacter laminatus</name>
    <dbReference type="NCBI Taxonomy" id="2847778"/>
    <lineage>
        <taxon>Bacteria</taxon>
        <taxon>Pseudomonadati</taxon>
        <taxon>Atribacterota</taxon>
        <taxon>Atribacteria</taxon>
        <taxon>Atribacterales</taxon>
        <taxon>Atribacteraceae</taxon>
        <taxon>Atribacter</taxon>
    </lineage>
</organism>
<evidence type="ECO:0000313" key="1">
    <source>
        <dbReference type="EMBL" id="QPM67044.1"/>
    </source>
</evidence>
<dbReference type="AlphaFoldDB" id="A0A7T1AJF4"/>
<evidence type="ECO:0008006" key="3">
    <source>
        <dbReference type="Google" id="ProtNLM"/>
    </source>
</evidence>
<name>A0A7T1AJF4_ATRLM</name>
<dbReference type="Proteomes" id="UP000594463">
    <property type="component" value="Chromosome"/>
</dbReference>
<protein>
    <recommendedName>
        <fullName evidence="3">Polymer-forming cytoskeletal protein</fullName>
    </recommendedName>
</protein>
<proteinExistence type="predicted"/>
<reference evidence="1 2" key="1">
    <citation type="journal article" date="2021" name="Nat. Commun.">
        <title>Isolation of a member of the candidate phylum Atribacteria reveals a unique cell membrane structure.</title>
        <authorList>
            <person name="Taiki K."/>
            <person name="Nobu M.K."/>
            <person name="Kusada H."/>
            <person name="Meng X.-Y."/>
            <person name="Hosoki N."/>
            <person name="Uematsu K."/>
            <person name="Yoshioka H."/>
            <person name="Kamagata Y."/>
            <person name="Tamaki H."/>
        </authorList>
    </citation>
    <scope>NUCLEOTIDE SEQUENCE [LARGE SCALE GENOMIC DNA]</scope>
    <source>
        <strain evidence="1 2">RT761</strain>
    </source>
</reference>
<dbReference type="RefSeq" id="WP_218112269.1">
    <property type="nucleotide sequence ID" value="NZ_CP065383.1"/>
</dbReference>